<dbReference type="InterPro" id="IPR027094">
    <property type="entry name" value="Mitofusin_fam"/>
</dbReference>
<reference evidence="7" key="1">
    <citation type="journal article" date="2014" name="Int. J. Syst. Evol. Microbiol.">
        <title>Complete genome sequence of Corynebacterium casei LMG S-19264T (=DSM 44701T), isolated from a smear-ripened cheese.</title>
        <authorList>
            <consortium name="US DOE Joint Genome Institute (JGI-PGF)"/>
            <person name="Walter F."/>
            <person name="Albersmeier A."/>
            <person name="Kalinowski J."/>
            <person name="Ruckert C."/>
        </authorList>
    </citation>
    <scope>NUCLEOTIDE SEQUENCE</scope>
    <source>
        <strain evidence="7">KCTC 42650</strain>
    </source>
</reference>
<dbReference type="GO" id="GO:0005525">
    <property type="term" value="F:GTP binding"/>
    <property type="evidence" value="ECO:0007669"/>
    <property type="project" value="UniProtKB-KW"/>
</dbReference>
<proteinExistence type="predicted"/>
<gene>
    <name evidence="7" type="ORF">GCM10017056_41460</name>
</gene>
<dbReference type="AlphaFoldDB" id="A0A8J3MA19"/>
<evidence type="ECO:0000256" key="1">
    <source>
        <dbReference type="ARBA" id="ARBA00004370"/>
    </source>
</evidence>
<feature type="domain" description="Dynamin N-terminal" evidence="6">
    <location>
        <begin position="62"/>
        <end position="280"/>
    </location>
</feature>
<keyword evidence="4" id="KW-0342">GTP-binding</keyword>
<dbReference type="RefSeq" id="WP_189682037.1">
    <property type="nucleotide sequence ID" value="NZ_BNCJ01000017.1"/>
</dbReference>
<name>A0A8J3MA19_9RHOB</name>
<keyword evidence="8" id="KW-1185">Reference proteome</keyword>
<evidence type="ECO:0000313" key="7">
    <source>
        <dbReference type="EMBL" id="GHF65954.1"/>
    </source>
</evidence>
<reference evidence="7" key="2">
    <citation type="submission" date="2020-09" db="EMBL/GenBank/DDBJ databases">
        <authorList>
            <person name="Sun Q."/>
            <person name="Kim S."/>
        </authorList>
    </citation>
    <scope>NUCLEOTIDE SEQUENCE</scope>
    <source>
        <strain evidence="7">KCTC 42650</strain>
    </source>
</reference>
<sequence>MKTDTGPFALFRTGGFAELESFWKRLNRAEKAAEVLATNPLPFVQEAVESLQDQIVSFEPAVSIIGQVKAGKSTLLNALIGETDLLPSDVNPWTSVITAIHLNSRRRPPNTRALFRFFDELEWDRLVNTGGRLGEMAHRAGFETEAETVRRQVMKMKTATEERLGENFGKLLGTSHAFEDIDKKIIDRYICFGDPDDVTAEDGIYADITKLADLYVDIPSYPTGLCLRDTPGVNDTFMMREQITLNAISDSRVCVVILSAHQALSTMDMALLRIICSVEAREVVIFVNRIDTLADPVNEAREIKTSIRRTLRKAGVSDKIDVLVGSGYWATCAIADNCANMMPASRAALENWVEAVPGELDDPVMLRQVAFDASGVGDLHRAISTRICEGPGQMLLDELAAGIENLAQMIDTVNHVAGRKAGGAEVPALDFAAVAESGSDIRRAALARFDSMAADRRLQLSNRLERARESFVGSALAALESHMQAHGECDTWTFDAITLRMMMRTAFLSVCAMLKKGTAQVLEDTLRDVSDYLEDNFGIAAHDEDITLPAPQPPAAPTALARTLSLDLQSSWWRRFWKFGSDSPAKRYEGAIRAEIAPLIEDLLTRHFDPHVAGNRAILEKFLTDEENFIATIISCIREKQDMDSSAPARAGTAKEKVA</sequence>
<evidence type="ECO:0000256" key="2">
    <source>
        <dbReference type="ARBA" id="ARBA00022741"/>
    </source>
</evidence>
<protein>
    <submittedName>
        <fullName evidence="7">Dynamin family protein</fullName>
    </submittedName>
</protein>
<dbReference type="SUPFAM" id="SSF52540">
    <property type="entry name" value="P-loop containing nucleoside triphosphate hydrolases"/>
    <property type="match status" value="1"/>
</dbReference>
<dbReference type="PANTHER" id="PTHR10465:SF0">
    <property type="entry name" value="SARCALUMENIN"/>
    <property type="match status" value="1"/>
</dbReference>
<dbReference type="EMBL" id="BNCJ01000017">
    <property type="protein sequence ID" value="GHF65954.1"/>
    <property type="molecule type" value="Genomic_DNA"/>
</dbReference>
<dbReference type="InterPro" id="IPR027417">
    <property type="entry name" value="P-loop_NTPase"/>
</dbReference>
<dbReference type="Gene3D" id="3.40.50.300">
    <property type="entry name" value="P-loop containing nucleotide triphosphate hydrolases"/>
    <property type="match status" value="1"/>
</dbReference>
<organism evidence="7 8">
    <name type="scientific">Seohaeicola zhoushanensis</name>
    <dbReference type="NCBI Taxonomy" id="1569283"/>
    <lineage>
        <taxon>Bacteria</taxon>
        <taxon>Pseudomonadati</taxon>
        <taxon>Pseudomonadota</taxon>
        <taxon>Alphaproteobacteria</taxon>
        <taxon>Rhodobacterales</taxon>
        <taxon>Roseobacteraceae</taxon>
        <taxon>Seohaeicola</taxon>
    </lineage>
</organism>
<accession>A0A8J3MA19</accession>
<evidence type="ECO:0000256" key="3">
    <source>
        <dbReference type="ARBA" id="ARBA00022801"/>
    </source>
</evidence>
<keyword evidence="5" id="KW-0472">Membrane</keyword>
<keyword evidence="3" id="KW-0378">Hydrolase</keyword>
<dbReference type="Proteomes" id="UP000626220">
    <property type="component" value="Unassembled WGS sequence"/>
</dbReference>
<dbReference type="GO" id="GO:0003924">
    <property type="term" value="F:GTPase activity"/>
    <property type="evidence" value="ECO:0007669"/>
    <property type="project" value="InterPro"/>
</dbReference>
<dbReference type="InterPro" id="IPR045063">
    <property type="entry name" value="Dynamin_N"/>
</dbReference>
<comment type="subcellular location">
    <subcellularLocation>
        <location evidence="1">Membrane</location>
    </subcellularLocation>
</comment>
<dbReference type="Pfam" id="PF00350">
    <property type="entry name" value="Dynamin_N"/>
    <property type="match status" value="1"/>
</dbReference>
<comment type="caution">
    <text evidence="7">The sequence shown here is derived from an EMBL/GenBank/DDBJ whole genome shotgun (WGS) entry which is preliminary data.</text>
</comment>
<evidence type="ECO:0000256" key="5">
    <source>
        <dbReference type="ARBA" id="ARBA00023136"/>
    </source>
</evidence>
<evidence type="ECO:0000259" key="6">
    <source>
        <dbReference type="Pfam" id="PF00350"/>
    </source>
</evidence>
<dbReference type="PANTHER" id="PTHR10465">
    <property type="entry name" value="TRANSMEMBRANE GTPASE FZO1"/>
    <property type="match status" value="1"/>
</dbReference>
<keyword evidence="2" id="KW-0547">Nucleotide-binding</keyword>
<evidence type="ECO:0000313" key="8">
    <source>
        <dbReference type="Proteomes" id="UP000626220"/>
    </source>
</evidence>
<evidence type="ECO:0000256" key="4">
    <source>
        <dbReference type="ARBA" id="ARBA00023134"/>
    </source>
</evidence>
<dbReference type="GO" id="GO:0016020">
    <property type="term" value="C:membrane"/>
    <property type="evidence" value="ECO:0007669"/>
    <property type="project" value="UniProtKB-SubCell"/>
</dbReference>